<dbReference type="AlphaFoldDB" id="A0A2M9YMV5"/>
<organism evidence="1 4">
    <name type="scientific">Leptospira adleri</name>
    <dbReference type="NCBI Taxonomy" id="2023186"/>
    <lineage>
        <taxon>Bacteria</taxon>
        <taxon>Pseudomonadati</taxon>
        <taxon>Spirochaetota</taxon>
        <taxon>Spirochaetia</taxon>
        <taxon>Leptospirales</taxon>
        <taxon>Leptospiraceae</taxon>
        <taxon>Leptospira</taxon>
    </lineage>
</organism>
<evidence type="ECO:0000313" key="2">
    <source>
        <dbReference type="EMBL" id="PJZ62508.1"/>
    </source>
</evidence>
<dbReference type="Proteomes" id="UP000232188">
    <property type="component" value="Unassembled WGS sequence"/>
</dbReference>
<evidence type="ECO:0000313" key="1">
    <source>
        <dbReference type="EMBL" id="PJZ52876.1"/>
    </source>
</evidence>
<dbReference type="EMBL" id="NPDU01000015">
    <property type="protein sequence ID" value="PJZ62508.1"/>
    <property type="molecule type" value="Genomic_DNA"/>
</dbReference>
<accession>A0A2M9YMV5</accession>
<comment type="caution">
    <text evidence="1">The sequence shown here is derived from an EMBL/GenBank/DDBJ whole genome shotgun (WGS) entry which is preliminary data.</text>
</comment>
<protein>
    <submittedName>
        <fullName evidence="1">Uncharacterized protein</fullName>
    </submittedName>
</protein>
<name>A0A2M9YMV5_9LEPT</name>
<reference evidence="3 4" key="1">
    <citation type="submission" date="2017-07" db="EMBL/GenBank/DDBJ databases">
        <title>Leptospira spp. isolated from tropical soils.</title>
        <authorList>
            <person name="Thibeaux R."/>
            <person name="Iraola G."/>
            <person name="Ferres I."/>
            <person name="Bierque E."/>
            <person name="Girault D."/>
            <person name="Soupe-Gilbert M.-E."/>
            <person name="Picardeau M."/>
            <person name="Goarant C."/>
        </authorList>
    </citation>
    <scope>NUCLEOTIDE SEQUENCE [LARGE SCALE GENOMIC DNA]</scope>
    <source>
        <strain evidence="1 4">FH2-B-C1</strain>
        <strain evidence="2 3">FH2-B-D1</strain>
    </source>
</reference>
<keyword evidence="3" id="KW-1185">Reference proteome</keyword>
<proteinExistence type="predicted"/>
<sequence>MGGGKLRETFLYQKIILYASKKRSIGTPTKIFLGILGTNNFPICWRGETKYGRSKKPFL</sequence>
<evidence type="ECO:0000313" key="4">
    <source>
        <dbReference type="Proteomes" id="UP000232188"/>
    </source>
</evidence>
<evidence type="ECO:0000313" key="3">
    <source>
        <dbReference type="Proteomes" id="UP000232149"/>
    </source>
</evidence>
<dbReference type="Proteomes" id="UP000232149">
    <property type="component" value="Unassembled WGS sequence"/>
</dbReference>
<dbReference type="EMBL" id="NPDV01000010">
    <property type="protein sequence ID" value="PJZ52876.1"/>
    <property type="molecule type" value="Genomic_DNA"/>
</dbReference>
<gene>
    <name evidence="2" type="ORF">CH376_07660</name>
    <name evidence="1" type="ORF">CH380_12495</name>
</gene>